<evidence type="ECO:0000313" key="3">
    <source>
        <dbReference type="EMBL" id="NMH59306.1"/>
    </source>
</evidence>
<dbReference type="Gene3D" id="2.60.40.3010">
    <property type="match status" value="1"/>
</dbReference>
<dbReference type="RefSeq" id="WP_169209864.1">
    <property type="nucleotide sequence ID" value="NZ_JAATNW010000002.1"/>
</dbReference>
<dbReference type="InterPro" id="IPR022409">
    <property type="entry name" value="PKD/Chitinase_dom"/>
</dbReference>
<evidence type="ECO:0000259" key="2">
    <source>
        <dbReference type="SMART" id="SM00089"/>
    </source>
</evidence>
<dbReference type="EMBL" id="JAATNW010000002">
    <property type="protein sequence ID" value="NMH59306.1"/>
    <property type="molecule type" value="Genomic_DNA"/>
</dbReference>
<feature type="chain" id="PRO_5046011062" description="PKD/Chitinase domain-containing protein" evidence="1">
    <location>
        <begin position="18"/>
        <end position="777"/>
    </location>
</feature>
<dbReference type="SMART" id="SM00089">
    <property type="entry name" value="PKD"/>
    <property type="match status" value="1"/>
</dbReference>
<feature type="domain" description="PKD/Chitinase" evidence="2">
    <location>
        <begin position="48"/>
        <end position="135"/>
    </location>
</feature>
<keyword evidence="1" id="KW-0732">Signal</keyword>
<evidence type="ECO:0000313" key="4">
    <source>
        <dbReference type="Proteomes" id="UP000709336"/>
    </source>
</evidence>
<dbReference type="Pfam" id="PF22352">
    <property type="entry name" value="K319L-like_PKD"/>
    <property type="match status" value="1"/>
</dbReference>
<proteinExistence type="predicted"/>
<dbReference type="CDD" id="cd00146">
    <property type="entry name" value="PKD"/>
    <property type="match status" value="1"/>
</dbReference>
<keyword evidence="4" id="KW-1185">Reference proteome</keyword>
<comment type="caution">
    <text evidence="3">The sequence shown here is derived from an EMBL/GenBank/DDBJ whole genome shotgun (WGS) entry which is preliminary data.</text>
</comment>
<organism evidence="3 4">
    <name type="scientific">Alteromonas ponticola</name>
    <dbReference type="NCBI Taxonomy" id="2720613"/>
    <lineage>
        <taxon>Bacteria</taxon>
        <taxon>Pseudomonadati</taxon>
        <taxon>Pseudomonadota</taxon>
        <taxon>Gammaproteobacteria</taxon>
        <taxon>Alteromonadales</taxon>
        <taxon>Alteromonadaceae</taxon>
        <taxon>Alteromonas/Salinimonas group</taxon>
        <taxon>Alteromonas</taxon>
    </lineage>
</organism>
<dbReference type="InterPro" id="IPR035986">
    <property type="entry name" value="PKD_dom_sf"/>
</dbReference>
<feature type="signal peptide" evidence="1">
    <location>
        <begin position="1"/>
        <end position="17"/>
    </location>
</feature>
<reference evidence="3 4" key="1">
    <citation type="submission" date="2020-03" db="EMBL/GenBank/DDBJ databases">
        <title>Alteromonas ponticola sp. nov., isolated from seawater.</title>
        <authorList>
            <person name="Yoon J.-H."/>
            <person name="Kim Y.-O."/>
        </authorList>
    </citation>
    <scope>NUCLEOTIDE SEQUENCE [LARGE SCALE GENOMIC DNA]</scope>
    <source>
        <strain evidence="3 4">MYP5</strain>
    </source>
</reference>
<dbReference type="Proteomes" id="UP000709336">
    <property type="component" value="Unassembled WGS sequence"/>
</dbReference>
<protein>
    <recommendedName>
        <fullName evidence="2">PKD/Chitinase domain-containing protein</fullName>
    </recommendedName>
</protein>
<name>A0ABX1R064_9ALTE</name>
<sequence length="777" mass="83159">MKHTKLIPILMVSALIAACGGGGGGGDAGGGNGGGGGNPPANQAPTISVDQNFSVEANSDITITATVSDSDGQIDSFEWEVTSSQNISLSGADTNSVTFTAPDVNSTEEVKLRLTATDDDGATARANVTVTVFPEGEAPPPTARTTLTLQGEVLDSTDISTVTVLLDGEEFSADTEMTTSTTFEVAIDVQGAEREKFLALKGTGSAESSHVGLISLVGKVNDLIVQAQGDATLTADENFMVNLSSLTTAKYSLFKQTDSSNTTSVNGYVKGMSNFKPIAFHNWASAVVIANTYGDGSGSLALPSGIDNTAELADSPELMAMYVQDVFYSAEFGGDENDAGVKAALFTDPKYFTEVSKLGAPFTLYFNPQDGLNYTFRPGNGLSHSMVFNADGTGRMNQYSFTWEFNAFGDTNEGVYVAEFDDAGHSVSTRSNQEVRVGIASVAVLLMDEPVKGRANVYVITDFEEKVGSGSYNVINRTQDVHNVSIVKEALPELASTVYLPLPKNKLNSSYILENSIQLAAETQYEEFQLNSNNTGKAVLTNQDITWNVEGDSLKISGMTHYNADDPYFTADDTLSYEVVTNRQGHQIVSTTVEKEGESNHVLVSTGTGVMSGDEIAWTSESAVGFYVGNFRTAGTRPFDTFYIALKANGDADVFTGDDSNEDGKLVESDVVQDDEVTAKYGKWEIVDGALVIRTYDLSRIGTSDPDCRAPDAIPDCRLAETRTLTKVSESDDQLILLNNRYQHQNDIAINLQDIEVNTILSLTKASSAPVEIEFRN</sequence>
<dbReference type="PROSITE" id="PS51257">
    <property type="entry name" value="PROKAR_LIPOPROTEIN"/>
    <property type="match status" value="1"/>
</dbReference>
<accession>A0ABX1R064</accession>
<evidence type="ECO:0000256" key="1">
    <source>
        <dbReference type="SAM" id="SignalP"/>
    </source>
</evidence>
<dbReference type="SUPFAM" id="SSF49299">
    <property type="entry name" value="PKD domain"/>
    <property type="match status" value="1"/>
</dbReference>
<gene>
    <name evidence="3" type="ORF">HCJ96_04635</name>
</gene>